<gene>
    <name evidence="1" type="ORF">FNJ47_09945</name>
</gene>
<name>A0A6P1BCB6_9BRAD</name>
<dbReference type="EMBL" id="VKHP01000028">
    <property type="protein sequence ID" value="NEU96146.1"/>
    <property type="molecule type" value="Genomic_DNA"/>
</dbReference>
<keyword evidence="2" id="KW-1185">Reference proteome</keyword>
<sequence>MNENLTLAELRSRLDRLGAGGVFSISDHDYERLFGINEVAAAKVAQFARKHRCVSVPGEASVYFRKSKSDAYSSAELVQDAPPISS</sequence>
<evidence type="ECO:0000313" key="1">
    <source>
        <dbReference type="EMBL" id="NEU96146.1"/>
    </source>
</evidence>
<dbReference type="AlphaFoldDB" id="A0A6P1BCB6"/>
<accession>A0A6P1BCB6</accession>
<protein>
    <submittedName>
        <fullName evidence="1">Uncharacterized protein</fullName>
    </submittedName>
</protein>
<organism evidence="1 2">
    <name type="scientific">Bradyrhizobium uaiense</name>
    <dbReference type="NCBI Taxonomy" id="2594946"/>
    <lineage>
        <taxon>Bacteria</taxon>
        <taxon>Pseudomonadati</taxon>
        <taxon>Pseudomonadota</taxon>
        <taxon>Alphaproteobacteria</taxon>
        <taxon>Hyphomicrobiales</taxon>
        <taxon>Nitrobacteraceae</taxon>
        <taxon>Bradyrhizobium</taxon>
    </lineage>
</organism>
<reference evidence="1 2" key="1">
    <citation type="journal article" date="2020" name="Arch. Microbiol.">
        <title>Bradyrhizobium uaiense sp. nov., a new highly efficient cowpea symbiont.</title>
        <authorList>
            <person name="Cabral Michel D."/>
            <person name="Azarias Guimaraes A."/>
            <person name="Martins da Costa E."/>
            <person name="Soares de Carvalho T."/>
            <person name="Balsanelli E."/>
            <person name="Willems A."/>
            <person name="Maltempi de Souza E."/>
            <person name="de Souza Moreira F.M."/>
        </authorList>
    </citation>
    <scope>NUCLEOTIDE SEQUENCE [LARGE SCALE GENOMIC DNA]</scope>
    <source>
        <strain evidence="1 2">UFLA 03-164</strain>
    </source>
</reference>
<dbReference type="Proteomes" id="UP000468531">
    <property type="component" value="Unassembled WGS sequence"/>
</dbReference>
<dbReference type="RefSeq" id="WP_163152886.1">
    <property type="nucleotide sequence ID" value="NZ_VKHP01000028.1"/>
</dbReference>
<comment type="caution">
    <text evidence="1">The sequence shown here is derived from an EMBL/GenBank/DDBJ whole genome shotgun (WGS) entry which is preliminary data.</text>
</comment>
<evidence type="ECO:0000313" key="2">
    <source>
        <dbReference type="Proteomes" id="UP000468531"/>
    </source>
</evidence>
<proteinExistence type="predicted"/>